<dbReference type="CDD" id="cd12797">
    <property type="entry name" value="M23_peptidase"/>
    <property type="match status" value="1"/>
</dbReference>
<dbReference type="Pfam" id="PF01551">
    <property type="entry name" value="Peptidase_M23"/>
    <property type="match status" value="1"/>
</dbReference>
<dbReference type="PANTHER" id="PTHR21666:SF270">
    <property type="entry name" value="MUREIN HYDROLASE ACTIVATOR ENVC"/>
    <property type="match status" value="1"/>
</dbReference>
<dbReference type="GO" id="GO:0004222">
    <property type="term" value="F:metalloendopeptidase activity"/>
    <property type="evidence" value="ECO:0007669"/>
    <property type="project" value="TreeGrafter"/>
</dbReference>
<protein>
    <submittedName>
        <fullName evidence="3">M23 family peptidase</fullName>
    </submittedName>
</protein>
<dbReference type="PROSITE" id="PS51257">
    <property type="entry name" value="PROKAR_LIPOPROTEIN"/>
    <property type="match status" value="1"/>
</dbReference>
<dbReference type="SUPFAM" id="SSF51261">
    <property type="entry name" value="Duplicated hybrid motif"/>
    <property type="match status" value="1"/>
</dbReference>
<dbReference type="RefSeq" id="WP_129079521.1">
    <property type="nucleotide sequence ID" value="NZ_QOUX01000046.1"/>
</dbReference>
<evidence type="ECO:0000313" key="4">
    <source>
        <dbReference type="Proteomes" id="UP000290649"/>
    </source>
</evidence>
<evidence type="ECO:0000313" key="3">
    <source>
        <dbReference type="EMBL" id="RXI98161.1"/>
    </source>
</evidence>
<name>A0A4Q0VPY8_9BACI</name>
<dbReference type="PANTHER" id="PTHR21666">
    <property type="entry name" value="PEPTIDASE-RELATED"/>
    <property type="match status" value="1"/>
</dbReference>
<dbReference type="AlphaFoldDB" id="A0A4Q0VPY8"/>
<keyword evidence="1" id="KW-0732">Signal</keyword>
<reference evidence="3 4" key="1">
    <citation type="journal article" date="2019" name="Int. J. Syst. Evol. Microbiol.">
        <title>Anaerobacillus alkaliphilus sp. nov., a novel alkaliphilic and moderately halophilic bacterium.</title>
        <authorList>
            <person name="Borsodi A.K."/>
            <person name="Aszalos J.M."/>
            <person name="Bihari P."/>
            <person name="Nagy I."/>
            <person name="Schumann P."/>
            <person name="Sproer C."/>
            <person name="Kovacs A.L."/>
            <person name="Boka K."/>
            <person name="Dobosy P."/>
            <person name="Ovari M."/>
            <person name="Szili-Kovacs T."/>
            <person name="Toth E."/>
        </authorList>
    </citation>
    <scope>NUCLEOTIDE SEQUENCE [LARGE SCALE GENOMIC DNA]</scope>
    <source>
        <strain evidence="3 4">B16-10</strain>
    </source>
</reference>
<comment type="caution">
    <text evidence="3">The sequence shown here is derived from an EMBL/GenBank/DDBJ whole genome shotgun (WGS) entry which is preliminary data.</text>
</comment>
<dbReference type="EMBL" id="QOUX01000046">
    <property type="protein sequence ID" value="RXI98161.1"/>
    <property type="molecule type" value="Genomic_DNA"/>
</dbReference>
<feature type="signal peptide" evidence="1">
    <location>
        <begin position="1"/>
        <end position="19"/>
    </location>
</feature>
<proteinExistence type="predicted"/>
<accession>A0A4Q0VPY8</accession>
<organism evidence="3 4">
    <name type="scientific">Anaerobacillus alkaliphilus</name>
    <dbReference type="NCBI Taxonomy" id="1548597"/>
    <lineage>
        <taxon>Bacteria</taxon>
        <taxon>Bacillati</taxon>
        <taxon>Bacillota</taxon>
        <taxon>Bacilli</taxon>
        <taxon>Bacillales</taxon>
        <taxon>Bacillaceae</taxon>
        <taxon>Anaerobacillus</taxon>
    </lineage>
</organism>
<sequence>MKWLLILLSSFLIMSACGARQHLEQQETKATKENYYGYQLEKKDELKRISLATIGEERVINVPDFVKSLNGEYQYDPIHRTLKIEIGEDIYKFIYGVPVIEKNGVYLPINNIELFVVEENIYLPLNFLRIVLGLDIRYGSEGDVFYEWDESALVTNSSYFNLIEEEEWTVNSMIDYLGFLTKPIEGAKVSTIPNHLPGAKRAYRNGYHEGIDWYAYASGQHISTTTPVYAMAEGVIVRADHDYQEYVSQENRNQDLHLTVKLGETPEYIFDRLRGRQVWVQYDKGVMNRFAHLDSIPEDIKVGDVVNSSTVIGYVGNSGTSGAVKKDGTQLHLHQDILIYGELFWKPFSLEEVKIILQSVFGE</sequence>
<gene>
    <name evidence="3" type="ORF">DS745_17625</name>
</gene>
<dbReference type="InterPro" id="IPR011055">
    <property type="entry name" value="Dup_hybrid_motif"/>
</dbReference>
<feature type="chain" id="PRO_5020765616" evidence="1">
    <location>
        <begin position="20"/>
        <end position="363"/>
    </location>
</feature>
<dbReference type="Gene3D" id="2.70.70.10">
    <property type="entry name" value="Glucose Permease (Domain IIA)"/>
    <property type="match status" value="1"/>
</dbReference>
<feature type="domain" description="M23ase beta-sheet core" evidence="2">
    <location>
        <begin position="208"/>
        <end position="334"/>
    </location>
</feature>
<dbReference type="Proteomes" id="UP000290649">
    <property type="component" value="Unassembled WGS sequence"/>
</dbReference>
<dbReference type="OrthoDB" id="30934at2"/>
<evidence type="ECO:0000259" key="2">
    <source>
        <dbReference type="Pfam" id="PF01551"/>
    </source>
</evidence>
<dbReference type="InterPro" id="IPR050570">
    <property type="entry name" value="Cell_wall_metabolism_enzyme"/>
</dbReference>
<evidence type="ECO:0000256" key="1">
    <source>
        <dbReference type="SAM" id="SignalP"/>
    </source>
</evidence>
<dbReference type="InterPro" id="IPR016047">
    <property type="entry name" value="M23ase_b-sheet_dom"/>
</dbReference>
<keyword evidence="4" id="KW-1185">Reference proteome</keyword>